<keyword evidence="1" id="KW-0472">Membrane</keyword>
<name>A0A4P9TBJ5_9EURY</name>
<dbReference type="GeneID" id="96154620"/>
<evidence type="ECO:0000313" key="2">
    <source>
        <dbReference type="EMBL" id="QCW02011.1"/>
    </source>
</evidence>
<keyword evidence="1" id="KW-1133">Transmembrane helix</keyword>
<dbReference type="EMBL" id="CP040637">
    <property type="protein sequence ID" value="QCW02011.1"/>
    <property type="molecule type" value="Genomic_DNA"/>
</dbReference>
<evidence type="ECO:0000256" key="1">
    <source>
        <dbReference type="SAM" id="Phobius"/>
    </source>
</evidence>
<organism evidence="2 3">
    <name type="scientific">Natrinema pallidum</name>
    <dbReference type="NCBI Taxonomy" id="69527"/>
    <lineage>
        <taxon>Archaea</taxon>
        <taxon>Methanobacteriati</taxon>
        <taxon>Methanobacteriota</taxon>
        <taxon>Stenosarchaea group</taxon>
        <taxon>Halobacteria</taxon>
        <taxon>Halobacteriales</taxon>
        <taxon>Natrialbaceae</taxon>
        <taxon>Natrinema</taxon>
    </lineage>
</organism>
<gene>
    <name evidence="2" type="ORF">FGF80_01615</name>
</gene>
<reference evidence="3" key="1">
    <citation type="submission" date="2019-05" db="EMBL/GenBank/DDBJ databases">
        <title>Complete Genome Sequence and Methylation Pattern of the Halophilic Archaeon Natrinema pallidum BOL6-1.</title>
        <authorList>
            <person name="DasSarma P."/>
            <person name="DasSarma B.P."/>
            <person name="DasSarma S.L."/>
            <person name="Martinez F.L."/>
            <person name="Guzman D."/>
            <person name="Roberts R.J."/>
            <person name="DasSarma S."/>
        </authorList>
    </citation>
    <scope>NUCLEOTIDE SEQUENCE [LARGE SCALE GENOMIC DNA]</scope>
    <source>
        <strain evidence="3">BOL6-1</strain>
    </source>
</reference>
<proteinExistence type="predicted"/>
<feature type="transmembrane region" description="Helical" evidence="1">
    <location>
        <begin position="5"/>
        <end position="24"/>
    </location>
</feature>
<dbReference type="Proteomes" id="UP000307562">
    <property type="component" value="Chromosome"/>
</dbReference>
<evidence type="ECO:0000313" key="3">
    <source>
        <dbReference type="Proteomes" id="UP000307562"/>
    </source>
</evidence>
<keyword evidence="1" id="KW-0812">Transmembrane</keyword>
<sequence>MVLDLLVGLGISGLLIFVGPASWYHPTLFLYLFDQSALDPWPQILFTPAAYIGGLFLVLTVGVTLYFGQAVISLVFGAAILRRHKRNPRGDDEIWPSRTVAGGTFFVGGVRDHRRYQSHLCAGC</sequence>
<accession>A0A4P9TBJ5</accession>
<feature type="transmembrane region" description="Helical" evidence="1">
    <location>
        <begin position="49"/>
        <end position="81"/>
    </location>
</feature>
<dbReference type="KEGG" id="npl:FGF80_01615"/>
<dbReference type="AlphaFoldDB" id="A0A4P9TBJ5"/>
<keyword evidence="3" id="KW-1185">Reference proteome</keyword>
<dbReference type="RefSeq" id="WP_138651848.1">
    <property type="nucleotide sequence ID" value="NZ_CP040637.1"/>
</dbReference>
<protein>
    <submittedName>
        <fullName evidence="2">Uncharacterized protein</fullName>
    </submittedName>
</protein>